<comment type="caution">
    <text evidence="3">The sequence shown here is derived from an EMBL/GenBank/DDBJ whole genome shotgun (WGS) entry which is preliminary data.</text>
</comment>
<evidence type="ECO:0000256" key="2">
    <source>
        <dbReference type="SAM" id="SignalP"/>
    </source>
</evidence>
<reference evidence="4" key="1">
    <citation type="journal article" date="2019" name="Int. J. Syst. Evol. Microbiol.">
        <title>The Global Catalogue of Microorganisms (GCM) 10K type strain sequencing project: providing services to taxonomists for standard genome sequencing and annotation.</title>
        <authorList>
            <consortium name="The Broad Institute Genomics Platform"/>
            <consortium name="The Broad Institute Genome Sequencing Center for Infectious Disease"/>
            <person name="Wu L."/>
            <person name="Ma J."/>
        </authorList>
    </citation>
    <scope>NUCLEOTIDE SEQUENCE [LARGE SCALE GENOMIC DNA]</scope>
    <source>
        <strain evidence="4">JCM 16916</strain>
    </source>
</reference>
<dbReference type="EMBL" id="BAAAZU010000011">
    <property type="protein sequence ID" value="GAA3925950.1"/>
    <property type="molecule type" value="Genomic_DNA"/>
</dbReference>
<gene>
    <name evidence="3" type="ORF">GCM10022229_20100</name>
</gene>
<dbReference type="PROSITE" id="PS51257">
    <property type="entry name" value="PROKAR_LIPOPROTEIN"/>
    <property type="match status" value="1"/>
</dbReference>
<keyword evidence="2" id="KW-0732">Signal</keyword>
<feature type="chain" id="PRO_5045984907" evidence="2">
    <location>
        <begin position="25"/>
        <end position="243"/>
    </location>
</feature>
<name>A0ABP7MP93_9GAMM</name>
<keyword evidence="4" id="KW-1185">Reference proteome</keyword>
<evidence type="ECO:0000313" key="3">
    <source>
        <dbReference type="EMBL" id="GAA3925950.1"/>
    </source>
</evidence>
<feature type="signal peptide" evidence="2">
    <location>
        <begin position="1"/>
        <end position="24"/>
    </location>
</feature>
<accession>A0ABP7MP93</accession>
<protein>
    <submittedName>
        <fullName evidence="3">Uncharacterized protein</fullName>
    </submittedName>
</protein>
<feature type="region of interest" description="Disordered" evidence="1">
    <location>
        <begin position="40"/>
        <end position="62"/>
    </location>
</feature>
<dbReference type="Proteomes" id="UP001501727">
    <property type="component" value="Unassembled WGS sequence"/>
</dbReference>
<dbReference type="RefSeq" id="WP_344759865.1">
    <property type="nucleotide sequence ID" value="NZ_BAAAZU010000011.1"/>
</dbReference>
<proteinExistence type="predicted"/>
<evidence type="ECO:0000256" key="1">
    <source>
        <dbReference type="SAM" id="MobiDB-lite"/>
    </source>
</evidence>
<organism evidence="3 4">
    <name type="scientific">Luteimonas lutimaris</name>
    <dbReference type="NCBI Taxonomy" id="698645"/>
    <lineage>
        <taxon>Bacteria</taxon>
        <taxon>Pseudomonadati</taxon>
        <taxon>Pseudomonadota</taxon>
        <taxon>Gammaproteobacteria</taxon>
        <taxon>Lysobacterales</taxon>
        <taxon>Lysobacteraceae</taxon>
        <taxon>Luteimonas</taxon>
    </lineage>
</organism>
<evidence type="ECO:0000313" key="4">
    <source>
        <dbReference type="Proteomes" id="UP001501727"/>
    </source>
</evidence>
<sequence length="243" mass="25069">MTTKSTPAAAALALALTLAISACGGQDDAARVSHAANNAAPAAPDAAPAPATETGAAFTPPTLSDGPDACFKAIAAHLGAETKVSEILAFYSAGSAINPDASKPQGQMTTCTVKYQDPDDPRKLAGTSMDMRSGQFRAPRRQEIMVMGNPADFDLEDHLIPLSQVDAAALTGIMDAQEKALGGVYASYAWTGVRLSPPGAFSDVHTLRLDVTGRLASNDIKTSGYASVSVDGKKITSDHLLPR</sequence>